<protein>
    <recommendedName>
        <fullName evidence="4">DUF4437 domain-containing protein</fullName>
    </recommendedName>
</protein>
<dbReference type="InterPro" id="IPR014710">
    <property type="entry name" value="RmlC-like_jellyroll"/>
</dbReference>
<dbReference type="SUPFAM" id="SSF51182">
    <property type="entry name" value="RmlC-like cupins"/>
    <property type="match status" value="1"/>
</dbReference>
<evidence type="ECO:0000313" key="2">
    <source>
        <dbReference type="EMBL" id="GGP47135.1"/>
    </source>
</evidence>
<evidence type="ECO:0008006" key="4">
    <source>
        <dbReference type="Google" id="ProtNLM"/>
    </source>
</evidence>
<dbReference type="Gene3D" id="2.60.120.10">
    <property type="entry name" value="Jelly Rolls"/>
    <property type="match status" value="1"/>
</dbReference>
<dbReference type="InterPro" id="IPR011051">
    <property type="entry name" value="RmlC_Cupin_sf"/>
</dbReference>
<sequence length="267" mass="29060">MNRLTTTAIAALLGAMTLPVMANDHTVISTDNIDWGMLNPARGDASPKAADLWGDRTKDVATGMLVKFQKGFSSPPHIHNITYRGIVIEGLMHNDDPSADNMWMPSGSFWIQPAGENHITSANAQDNLIYLEIDSGPYLVKPADQAFDNGERPINISENNLFWLNVDDATWLKSGNAQISYLWGKPDAANGSFVKLPAGFKGSIESQNPLKAVVVKGSATYQWDNQKALTALTPSSFFSSDAQGKHMIDAKTEVVLYVKSTGQFSVK</sequence>
<proteinExistence type="predicted"/>
<dbReference type="InterPro" id="IPR028013">
    <property type="entry name" value="DUF4437"/>
</dbReference>
<gene>
    <name evidence="2" type="ORF">GCM10009409_12210</name>
</gene>
<evidence type="ECO:0000313" key="3">
    <source>
        <dbReference type="Proteomes" id="UP000654367"/>
    </source>
</evidence>
<accession>A0ABQ2Q3H9</accession>
<keyword evidence="3" id="KW-1185">Reference proteome</keyword>
<dbReference type="Pfam" id="PF14499">
    <property type="entry name" value="DUF4437"/>
    <property type="match status" value="1"/>
</dbReference>
<feature type="signal peptide" evidence="1">
    <location>
        <begin position="1"/>
        <end position="22"/>
    </location>
</feature>
<name>A0ABQ2Q3H9_9GAMM</name>
<reference evidence="3" key="1">
    <citation type="journal article" date="2019" name="Int. J. Syst. Evol. Microbiol.">
        <title>The Global Catalogue of Microorganisms (GCM) 10K type strain sequencing project: providing services to taxonomists for standard genome sequencing and annotation.</title>
        <authorList>
            <consortium name="The Broad Institute Genomics Platform"/>
            <consortium name="The Broad Institute Genome Sequencing Center for Infectious Disease"/>
            <person name="Wu L."/>
            <person name="Ma J."/>
        </authorList>
    </citation>
    <scope>NUCLEOTIDE SEQUENCE [LARGE SCALE GENOMIC DNA]</scope>
    <source>
        <strain evidence="3">JCM 32304</strain>
    </source>
</reference>
<feature type="chain" id="PRO_5046808280" description="DUF4437 domain-containing protein" evidence="1">
    <location>
        <begin position="23"/>
        <end position="267"/>
    </location>
</feature>
<dbReference type="Proteomes" id="UP000654367">
    <property type="component" value="Unassembled WGS sequence"/>
</dbReference>
<dbReference type="RefSeq" id="WP_206194586.1">
    <property type="nucleotide sequence ID" value="NZ_BMQV01000008.1"/>
</dbReference>
<evidence type="ECO:0000256" key="1">
    <source>
        <dbReference type="SAM" id="SignalP"/>
    </source>
</evidence>
<keyword evidence="1" id="KW-0732">Signal</keyword>
<organism evidence="2 3">
    <name type="scientific">Shewanella saliphila</name>
    <dbReference type="NCBI Taxonomy" id="2282698"/>
    <lineage>
        <taxon>Bacteria</taxon>
        <taxon>Pseudomonadati</taxon>
        <taxon>Pseudomonadota</taxon>
        <taxon>Gammaproteobacteria</taxon>
        <taxon>Alteromonadales</taxon>
        <taxon>Shewanellaceae</taxon>
        <taxon>Shewanella</taxon>
    </lineage>
</organism>
<dbReference type="EMBL" id="BMQV01000008">
    <property type="protein sequence ID" value="GGP47135.1"/>
    <property type="molecule type" value="Genomic_DNA"/>
</dbReference>
<comment type="caution">
    <text evidence="2">The sequence shown here is derived from an EMBL/GenBank/DDBJ whole genome shotgun (WGS) entry which is preliminary data.</text>
</comment>
<dbReference type="CDD" id="cd06989">
    <property type="entry name" value="cupin_DRT102"/>
    <property type="match status" value="1"/>
</dbReference>